<accession>A0A024GMK6</accession>
<proteinExistence type="predicted"/>
<keyword evidence="2" id="KW-0732">Signal</keyword>
<feature type="chain" id="PRO_5001529591" evidence="2">
    <location>
        <begin position="23"/>
        <end position="250"/>
    </location>
</feature>
<keyword evidence="4" id="KW-1185">Reference proteome</keyword>
<keyword evidence="1" id="KW-1133">Transmembrane helix</keyword>
<comment type="caution">
    <text evidence="3">The sequence shown here is derived from an EMBL/GenBank/DDBJ whole genome shotgun (WGS) entry which is preliminary data.</text>
</comment>
<name>A0A024GMK6_9STRA</name>
<sequence length="250" mass="28463">MCRAILQIIWSIQFLTFPNGNAQVTVHSNDIRTSAFRIDSLTSTKETHLRESIAAEVDLYLYRVVRAEHYRFNDTVLYHLKNLDRAKVYILKISYPASIPSSFSLVKINSFAKQSLSNVRGRRLNTEIFPVTFEDTDSSFAANGLVQKDILIHIQSEGVLPIGGIGPSHCLYDIAVEELLYGFMPSATIRLILWAIFLLIVLRVFVWNYVVQTISLKADDEQVARRKVTQPRCMKALSSKATHRIESKDQ</sequence>
<gene>
    <name evidence="3" type="ORF">BN9_091840</name>
</gene>
<dbReference type="AlphaFoldDB" id="A0A024GMK6"/>
<dbReference type="InParanoid" id="A0A024GMK6"/>
<evidence type="ECO:0000256" key="2">
    <source>
        <dbReference type="SAM" id="SignalP"/>
    </source>
</evidence>
<organism evidence="3 4">
    <name type="scientific">Albugo candida</name>
    <dbReference type="NCBI Taxonomy" id="65357"/>
    <lineage>
        <taxon>Eukaryota</taxon>
        <taxon>Sar</taxon>
        <taxon>Stramenopiles</taxon>
        <taxon>Oomycota</taxon>
        <taxon>Peronosporomycetes</taxon>
        <taxon>Albuginales</taxon>
        <taxon>Albuginaceae</taxon>
        <taxon>Albugo</taxon>
    </lineage>
</organism>
<reference evidence="3 4" key="1">
    <citation type="submission" date="2012-05" db="EMBL/GenBank/DDBJ databases">
        <title>Recombination and specialization in a pathogen metapopulation.</title>
        <authorList>
            <person name="Gardiner A."/>
            <person name="Kemen E."/>
            <person name="Schultz-Larsen T."/>
            <person name="MacLean D."/>
            <person name="Van Oosterhout C."/>
            <person name="Jones J.D.G."/>
        </authorList>
    </citation>
    <scope>NUCLEOTIDE SEQUENCE [LARGE SCALE GENOMIC DNA]</scope>
    <source>
        <strain evidence="3 4">Ac Nc2</strain>
    </source>
</reference>
<dbReference type="OrthoDB" id="3360032at2759"/>
<dbReference type="Proteomes" id="UP000053237">
    <property type="component" value="Unassembled WGS sequence"/>
</dbReference>
<keyword evidence="1" id="KW-0812">Transmembrane</keyword>
<keyword evidence="1" id="KW-0472">Membrane</keyword>
<evidence type="ECO:0000313" key="4">
    <source>
        <dbReference type="Proteomes" id="UP000053237"/>
    </source>
</evidence>
<dbReference type="PANTHER" id="PTHR35465:SF1">
    <property type="entry name" value="PHOSPHATIDYLINOSITOL-GLYCAN BIOSYNTHESIS CLASS X PROTEIN"/>
    <property type="match status" value="1"/>
</dbReference>
<dbReference type="PANTHER" id="PTHR35465">
    <property type="entry name" value="CAVEOLIN-1 PROTEIN"/>
    <property type="match status" value="1"/>
</dbReference>
<evidence type="ECO:0000256" key="1">
    <source>
        <dbReference type="SAM" id="Phobius"/>
    </source>
</evidence>
<feature type="signal peptide" evidence="2">
    <location>
        <begin position="1"/>
        <end position="22"/>
    </location>
</feature>
<evidence type="ECO:0000313" key="3">
    <source>
        <dbReference type="EMBL" id="CCI48122.1"/>
    </source>
</evidence>
<protein>
    <submittedName>
        <fullName evidence="3">Uncharacterized protein</fullName>
    </submittedName>
</protein>
<feature type="transmembrane region" description="Helical" evidence="1">
    <location>
        <begin position="191"/>
        <end position="211"/>
    </location>
</feature>
<dbReference type="EMBL" id="CAIX01000205">
    <property type="protein sequence ID" value="CCI48122.1"/>
    <property type="molecule type" value="Genomic_DNA"/>
</dbReference>